<reference evidence="4" key="1">
    <citation type="submission" date="2021-03" db="EMBL/GenBank/DDBJ databases">
        <title>Comparative genomics and phylogenomic investigation of the class Geoglossomycetes provide insights into ecological specialization and systematics.</title>
        <authorList>
            <person name="Melie T."/>
            <person name="Pirro S."/>
            <person name="Miller A.N."/>
            <person name="Quandt A."/>
        </authorList>
    </citation>
    <scope>NUCLEOTIDE SEQUENCE</scope>
    <source>
        <strain evidence="4">CAQ_001_2017</strain>
    </source>
</reference>
<accession>A0A9P8RQA5</accession>
<dbReference type="Proteomes" id="UP000750711">
    <property type="component" value="Unassembled WGS sequence"/>
</dbReference>
<dbReference type="AlphaFoldDB" id="A0A9P8RQA5"/>
<evidence type="ECO:0000256" key="1">
    <source>
        <dbReference type="PROSITE-ProRule" id="PRU00042"/>
    </source>
</evidence>
<feature type="domain" description="C2H2-type" evidence="3">
    <location>
        <begin position="113"/>
        <end position="139"/>
    </location>
</feature>
<comment type="caution">
    <text evidence="4">The sequence shown here is derived from an EMBL/GenBank/DDBJ whole genome shotgun (WGS) entry which is preliminary data.</text>
</comment>
<keyword evidence="1" id="KW-0862">Zinc</keyword>
<feature type="compositionally biased region" description="Polar residues" evidence="2">
    <location>
        <begin position="199"/>
        <end position="215"/>
    </location>
</feature>
<dbReference type="GO" id="GO:0008270">
    <property type="term" value="F:zinc ion binding"/>
    <property type="evidence" value="ECO:0007669"/>
    <property type="project" value="UniProtKB-KW"/>
</dbReference>
<protein>
    <recommendedName>
        <fullName evidence="3">C2H2-type domain-containing protein</fullName>
    </recommendedName>
</protein>
<name>A0A9P8RQA5_9PEZI</name>
<keyword evidence="5" id="KW-1185">Reference proteome</keyword>
<dbReference type="SUPFAM" id="SSF57667">
    <property type="entry name" value="beta-beta-alpha zinc fingers"/>
    <property type="match status" value="1"/>
</dbReference>
<evidence type="ECO:0000313" key="5">
    <source>
        <dbReference type="Proteomes" id="UP000750711"/>
    </source>
</evidence>
<dbReference type="SMART" id="SM00355">
    <property type="entry name" value="ZnF_C2H2"/>
    <property type="match status" value="2"/>
</dbReference>
<dbReference type="EMBL" id="JAGHQM010000600">
    <property type="protein sequence ID" value="KAH0559426.1"/>
    <property type="molecule type" value="Genomic_DNA"/>
</dbReference>
<dbReference type="InterPro" id="IPR036236">
    <property type="entry name" value="Znf_C2H2_sf"/>
</dbReference>
<organism evidence="4 5">
    <name type="scientific">Trichoglossum hirsutum</name>
    <dbReference type="NCBI Taxonomy" id="265104"/>
    <lineage>
        <taxon>Eukaryota</taxon>
        <taxon>Fungi</taxon>
        <taxon>Dikarya</taxon>
        <taxon>Ascomycota</taxon>
        <taxon>Pezizomycotina</taxon>
        <taxon>Geoglossomycetes</taxon>
        <taxon>Geoglossales</taxon>
        <taxon>Geoglossaceae</taxon>
        <taxon>Trichoglossum</taxon>
    </lineage>
</organism>
<sequence>MPTTKSACDTSEPQDGLSDLESANAPESSGPNKRKLQHCAPTSIGRRRDANIPHPVAQCQWSTDHTLRLLSKQAEALLVQNSILKERLRAEGLCVDDTSQLSTQPGSSAEPWCGGCNKGFQRVDHLLRHIRDFHPELIPYIDQVDCVQCGLKFKRPCDLVRHEKFYHKEAYMVRIELFVKLEPFDKPKETSYEDEHQKTTITTDTSSENPFSATHTSQANLALPGSNCVPTGSSANLPWAPLGTRERSEDFRNLDDNFPANGVLHPEGLDSSIEGTANGWEEFGPWVPPNSFHSLHGSHPVDRAPSGGMFGIDTPNSLRNLGGSYPVDGVPSGGMFGIDTPK</sequence>
<dbReference type="InterPro" id="IPR013087">
    <property type="entry name" value="Znf_C2H2_type"/>
</dbReference>
<keyword evidence="1" id="KW-0479">Metal-binding</keyword>
<feature type="region of interest" description="Disordered" evidence="2">
    <location>
        <begin position="252"/>
        <end position="282"/>
    </location>
</feature>
<feature type="domain" description="C2H2-type" evidence="3">
    <location>
        <begin position="144"/>
        <end position="167"/>
    </location>
</feature>
<feature type="region of interest" description="Disordered" evidence="2">
    <location>
        <begin position="1"/>
        <end position="37"/>
    </location>
</feature>
<feature type="compositionally biased region" description="Basic and acidic residues" evidence="2">
    <location>
        <begin position="188"/>
        <end position="198"/>
    </location>
</feature>
<feature type="compositionally biased region" description="Polar residues" evidence="2">
    <location>
        <begin position="1"/>
        <end position="13"/>
    </location>
</feature>
<dbReference type="Pfam" id="PF00096">
    <property type="entry name" value="zf-C2H2"/>
    <property type="match status" value="1"/>
</dbReference>
<evidence type="ECO:0000259" key="3">
    <source>
        <dbReference type="PROSITE" id="PS50157"/>
    </source>
</evidence>
<dbReference type="Gene3D" id="3.30.160.60">
    <property type="entry name" value="Classic Zinc Finger"/>
    <property type="match status" value="1"/>
</dbReference>
<feature type="region of interest" description="Disordered" evidence="2">
    <location>
        <begin position="188"/>
        <end position="215"/>
    </location>
</feature>
<gene>
    <name evidence="4" type="ORF">GP486_004060</name>
</gene>
<keyword evidence="1" id="KW-0863">Zinc-finger</keyword>
<dbReference type="PROSITE" id="PS50157">
    <property type="entry name" value="ZINC_FINGER_C2H2_2"/>
    <property type="match status" value="2"/>
</dbReference>
<evidence type="ECO:0000256" key="2">
    <source>
        <dbReference type="SAM" id="MobiDB-lite"/>
    </source>
</evidence>
<dbReference type="PROSITE" id="PS00028">
    <property type="entry name" value="ZINC_FINGER_C2H2_1"/>
    <property type="match status" value="2"/>
</dbReference>
<evidence type="ECO:0000313" key="4">
    <source>
        <dbReference type="EMBL" id="KAH0559426.1"/>
    </source>
</evidence>
<proteinExistence type="predicted"/>